<dbReference type="InterPro" id="IPR014030">
    <property type="entry name" value="Ketoacyl_synth_N"/>
</dbReference>
<dbReference type="Pfam" id="PF00698">
    <property type="entry name" value="Acyl_transf_1"/>
    <property type="match status" value="2"/>
</dbReference>
<dbReference type="PROSITE" id="PS00012">
    <property type="entry name" value="PHOSPHOPANTETHEINE"/>
    <property type="match status" value="1"/>
</dbReference>
<dbReference type="PANTHER" id="PTHR43775">
    <property type="entry name" value="FATTY ACID SYNTHASE"/>
    <property type="match status" value="1"/>
</dbReference>
<dbReference type="RefSeq" id="WP_113659296.1">
    <property type="nucleotide sequence ID" value="NZ_KZ845668.1"/>
</dbReference>
<dbReference type="InterPro" id="IPR057326">
    <property type="entry name" value="KR_dom"/>
</dbReference>
<protein>
    <recommendedName>
        <fullName evidence="12">SDR family NAD(P)-dependent oxidoreductase</fullName>
    </recommendedName>
</protein>
<dbReference type="SUPFAM" id="SSF53901">
    <property type="entry name" value="Thiolase-like"/>
    <property type="match status" value="2"/>
</dbReference>
<dbReference type="Pfam" id="PF02801">
    <property type="entry name" value="Ketoacyl-synt_C"/>
    <property type="match status" value="2"/>
</dbReference>
<keyword evidence="5" id="KW-0808">Transferase</keyword>
<dbReference type="SUPFAM" id="SSF55048">
    <property type="entry name" value="Probable ACP-binding domain of malonyl-CoA ACP transacylase"/>
    <property type="match status" value="1"/>
</dbReference>
<organism evidence="10 11">
    <name type="scientific">Thermoflavimicrobium daqui</name>
    <dbReference type="NCBI Taxonomy" id="2137476"/>
    <lineage>
        <taxon>Bacteria</taxon>
        <taxon>Bacillati</taxon>
        <taxon>Bacillota</taxon>
        <taxon>Bacilli</taxon>
        <taxon>Bacillales</taxon>
        <taxon>Thermoactinomycetaceae</taxon>
        <taxon>Thermoflavimicrobium</taxon>
    </lineage>
</organism>
<dbReference type="InterPro" id="IPR016036">
    <property type="entry name" value="Malonyl_transacylase_ACP-bd"/>
</dbReference>
<dbReference type="InterPro" id="IPR020841">
    <property type="entry name" value="PKS_Beta-ketoAc_synthase_dom"/>
</dbReference>
<dbReference type="Pfam" id="PF00109">
    <property type="entry name" value="ketoacyl-synt"/>
    <property type="match status" value="2"/>
</dbReference>
<dbReference type="Pfam" id="PF21089">
    <property type="entry name" value="PKS_DH_N"/>
    <property type="match status" value="1"/>
</dbReference>
<dbReference type="SMART" id="SM00823">
    <property type="entry name" value="PKS_PP"/>
    <property type="match status" value="2"/>
</dbReference>
<feature type="domain" description="PKS/mFAS DH" evidence="9">
    <location>
        <begin position="923"/>
        <end position="1213"/>
    </location>
</feature>
<feature type="domain" description="PKS/mFAS DH" evidence="9">
    <location>
        <begin position="2606"/>
        <end position="2888"/>
    </location>
</feature>
<dbReference type="InterPro" id="IPR014043">
    <property type="entry name" value="Acyl_transferase_dom"/>
</dbReference>
<evidence type="ECO:0000259" key="7">
    <source>
        <dbReference type="PROSITE" id="PS50075"/>
    </source>
</evidence>
<comment type="pathway">
    <text evidence="2">Antibiotic biosynthesis; bacillaene biosynthesis.</text>
</comment>
<dbReference type="PANTHER" id="PTHR43775:SF37">
    <property type="entry name" value="SI:DKEY-61P9.11"/>
    <property type="match status" value="1"/>
</dbReference>
<gene>
    <name evidence="10" type="ORF">DL897_11480</name>
</gene>
<comment type="caution">
    <text evidence="6">Lacks conserved residue(s) required for the propagation of feature annotation.</text>
</comment>
<feature type="region of interest" description="C-terminal hotdog fold" evidence="6">
    <location>
        <begin position="1069"/>
        <end position="1213"/>
    </location>
</feature>
<keyword evidence="11" id="KW-1185">Reference proteome</keyword>
<feature type="region of interest" description="C-terminal hotdog fold" evidence="6">
    <location>
        <begin position="2745"/>
        <end position="2888"/>
    </location>
</feature>
<dbReference type="Gene3D" id="3.40.50.720">
    <property type="entry name" value="NAD(P)-binding Rossmann-like Domain"/>
    <property type="match status" value="1"/>
</dbReference>
<feature type="domain" description="Carrier" evidence="7">
    <location>
        <begin position="1719"/>
        <end position="1794"/>
    </location>
</feature>
<dbReference type="Pfam" id="PF14765">
    <property type="entry name" value="PS-DH"/>
    <property type="match status" value="1"/>
</dbReference>
<evidence type="ECO:0000256" key="3">
    <source>
        <dbReference type="ARBA" id="ARBA00022450"/>
    </source>
</evidence>
<dbReference type="Proteomes" id="UP000251213">
    <property type="component" value="Unassembled WGS sequence"/>
</dbReference>
<dbReference type="SMART" id="SM00826">
    <property type="entry name" value="PKS_DH"/>
    <property type="match status" value="1"/>
</dbReference>
<dbReference type="InterPro" id="IPR036736">
    <property type="entry name" value="ACP-like_sf"/>
</dbReference>
<dbReference type="CDD" id="cd00833">
    <property type="entry name" value="PKS"/>
    <property type="match status" value="2"/>
</dbReference>
<dbReference type="SMART" id="SM00825">
    <property type="entry name" value="PKS_KS"/>
    <property type="match status" value="2"/>
</dbReference>
<feature type="domain" description="Ketosynthase family 3 (KS3)" evidence="8">
    <location>
        <begin position="34"/>
        <end position="461"/>
    </location>
</feature>
<keyword evidence="4" id="KW-0597">Phosphoprotein</keyword>
<evidence type="ECO:0000313" key="10">
    <source>
        <dbReference type="EMBL" id="RAL23311.1"/>
    </source>
</evidence>
<dbReference type="EMBL" id="QJKK01000006">
    <property type="protein sequence ID" value="RAL23311.1"/>
    <property type="molecule type" value="Genomic_DNA"/>
</dbReference>
<evidence type="ECO:0000256" key="1">
    <source>
        <dbReference type="ARBA" id="ARBA00003299"/>
    </source>
</evidence>
<sequence length="3044" mass="339004">MTDNKSAVLDSLRKTLSALRKANAKVEELQAAKNEPIAIVGMSLRFPNGMNTTDELWQLLHNNLETLSEIPSDRWDVSAYYDSDVDAKGKMYVRHGHFVDKPTMFDANFFGISPREAERMDPQHRFLLETTWEALEDAGIPPSSLEGTRTGVFVGISTTEYHSLQMNAGAIEDLDAYAGTGTGLCFAAGRISYILGLQGPSMVVDTACSSSLVAVHLACQSLRVGESSVALVGGVNLILSPLSNVYLSQTKALSKDGRCKTFAADADGYGRGEGCAVLVLKRLSQAKRDGDQILAVIRGSAVQHDGISSGLTVPNGGSQQAVIREALDNAGLTPADIQYVEAHGTGTSLGDPIEIEALSHVYKESHSKENPLLVGSIKTNIGHLEAAAGLAGIIKVVLSLKHRRIPAHLHAETLNPYIDWDHIPIKIPHRALDWTKDAGIRRGAVSSFGLSGTNAHVIIEEAPSKETSPSENDSSPYLFPLSAQSEKVLRQLARTYAHHPQLTEQRLADIGYTAGTGRDHHHCRLSIVSDNVQDLRNKLESFAKGETLPFVEYATADGKGKTAFVFPGQGSQWIGMGRELFMHEPIFRSLIEQCEQVFTKFVDWSLIDVLTSDHHAALLEKIDVVQPTLFAVAIALAELWKSRGVIPDAVVGHSQGEIAAAYVAGVLSLEDAARVVCERSKLLRRVVGKGAMAVVELSISELETWLEGREEQLAIAVSNSDTSTVVSGDPKAIDELITELSKNEIFCRKVKVDVASHSPQMDELKEELFQVLSGICPKQAKIPMISSVRGKMINGTELDANYWVQNLRQPVQFATVIKELLQKGFHFFIEVSAHPVLVPVLSKLFTDLNTPAKALGTLRRQQLERSEFLHSLGLLYTLGYSLDWHKQFPKDACRVSMPTYPFDHSHFWHVPNGSQPIQGVLPTANIGNKYSLSGHGMALPNGSYHFVVPVSTTNQSYLADHVVFGQVVVPGAFHLATVLAVAEEHFEESNGFTLSDVQFVQPFILSEPTEVHIIFEPSQENTYSFQVYSREPKLKESVVWRHHATGMIKLEAVLKNDWIEVQHTEKRFTKEFHIKRLYETIADLDIVWGPKWRWMDDLRGEKREAVARLSSSFTITQASSPLHPVLIDNCFGVAMAFWPDEVNKDQPPHLPFYVGELRYKRQASNSVWCFGQGGIDELGETTTCDFVLADETGRVLAEIDRFTAKEAPKSAFLKMGGADRELDEAIFVPSWRKLSSSSQPLDGHWLMLTDQYHDKEEILDVWSTSNCKINIHSFPKMDEIEKWVQSIENNESISGIICHFGKSSEYNHLDQIALSQSQMLLEVFKGLIRSKTGNTKRIVLVTTGAQSIEKSKSIYCAQSGLWGLGRVVMREYPELDFKMIDLDPTWEIKQSAYALMKELGVLTDERQIALRGPDRLVARLARIIDKDPQLSSTLEKIQGTVLITGGLGFLGLRTAEWLVKEKGVRSLVLVGRNQPNEVSQRMIQKLQNQGVEVRIAQIDVSIQEQVFKLLSTLKNEEIQLAGIIHAAGTLDDGILLEQNEERFRKVFAPKVQGAWNLHLALEKEHIEPQFFINYSSTASLLGGAGQSNYACANAFLDGFAYWRQSLGKPCQSLNWGLWAGDGLGGTLEQGFREKFEAMGFGALSMDEGFALLGRALELNDHPELALFKFDQMRFRQSTEQAHSIGLLRDFAPVKVDLRDEQAEAFLHRLQSLAAKERFTLLRTAVQAEVAKVLRRYSASEVEPDRPFREFGLDSLMALELRNAFRSLLGKAVPATIVFNYPTVHSLTKYLLEEVIDLKDENITKSSVETSRIYSEEPIAIVGVGCRFPGDVADPHAFWTLLSEGKEAIEEIPLERWDIEKWYDADPQASGKMVTRHGGFLHNIDQFDPQFFGISPREAKNIDPQQRILMEVAWEALENAGFTYEELTNSDTGIFVGMMSHDYERLGTSDQRRLDGTLLTGIAPSIASGRLSYWLGSKGPSMTLDTACSSTLVAIHLACQSLRAGECSTALAGAVTLMLSPDLHVEFSRLGGLSSAGRCKAFDEQADGIVLSEGCGVFVLKRLSDAVESGDHIWGVIRGSSVNQDGRSHGLTSPNGVAQQELIQKVLQSVPFSAQEIDYIETHGSGTSMGDAMEVQALAETFASAKTQENPLYIGSVKTNIGHIGAAAGAASLLKVLLSFKFGRIPSSLHFEEPNTLVPWDEIPIRVVTESIPWQQGSKPRRAGVTALGLSGTNAHLIVEEPPRVAVSSQKEEVRHLPLILSAKTKRSLHRLAKAFIPFLGSKQKEEVRFQDIAYTAALRRSHFDHRLVVVGENYGEWIEALQAYVNGDSHPRVLVNSVNSSRKLCWILPQLNSVDLSVVQSLFDMSPYFRDMIRTCEQISDQLQSGSILQALSVPSKEIPLEIQKVAQFAIQAGWIEMIRSYGIQPDAIVGSGDGEITAAYAAGILSLEDSVRMIYSWGQYQKGEISKEKIQGLLSTLKVNDETIPLYSSHDKKINLDMKWIESLESTNDPMQSIDMFTHEDFTNWIEISANPLLSPFLTQGSIRSMKDWMVTVGALFTLGYPIHFSDFWSEKKQVVSLPSYPFDRDHYWLEEALPSASIVQFDDELLWGQKVLLPDQPDTTLWNLTTTSEWKRGVGTYQINKVRRLKEAWILQAIIHASQDVFKQDSVVIKDLRFEAPIVLQEDQQQILQIQVKQNEVENIVQVRSAQISEKGINWEQHGSAISIVQSFSEEELTRLDQQDSNSNLEEAEVFYQRIQAMGIKSEGNPYRIKQAVWGDHECLVYLDSLHDRNDSISNKEELNISESAFLVLMLQASMHKTTGNIYIPSSIQEVKIAHSLSACTWMHLSTQVVSEEEVQAHVSFYNEKGVLLARWTSVSLRRQQMVENLSHAKEMTVNSNLIKTGTSLDPIWDELRGSAPRSRKRVLCNHLQGQLAQILQLDDPSSLRINEPLNSYGLTSMMALEFRKEIEKAFQLQLPATLVWAYPDLDRLSDYLLDQLDFDKLHKSDATEQKKNSNDSLDPESDHEMNTLLLKEIAEMEDLLS</sequence>
<dbReference type="Pfam" id="PF00550">
    <property type="entry name" value="PP-binding"/>
    <property type="match status" value="2"/>
</dbReference>
<dbReference type="CDD" id="cd08955">
    <property type="entry name" value="KR_2_FAS_SDR_x"/>
    <property type="match status" value="1"/>
</dbReference>
<dbReference type="PROSITE" id="PS52004">
    <property type="entry name" value="KS3_2"/>
    <property type="match status" value="2"/>
</dbReference>
<dbReference type="GO" id="GO:0004315">
    <property type="term" value="F:3-oxoacyl-[acyl-carrier-protein] synthase activity"/>
    <property type="evidence" value="ECO:0007669"/>
    <property type="project" value="InterPro"/>
</dbReference>
<dbReference type="InterPro" id="IPR049552">
    <property type="entry name" value="PKS_DH_N"/>
</dbReference>
<dbReference type="InterPro" id="IPR006162">
    <property type="entry name" value="Ppantetheine_attach_site"/>
</dbReference>
<dbReference type="InterPro" id="IPR001227">
    <property type="entry name" value="Ac_transferase_dom_sf"/>
</dbReference>
<dbReference type="InterPro" id="IPR009081">
    <property type="entry name" value="PP-bd_ACP"/>
</dbReference>
<evidence type="ECO:0000256" key="4">
    <source>
        <dbReference type="ARBA" id="ARBA00022553"/>
    </source>
</evidence>
<dbReference type="Gene3D" id="3.10.129.110">
    <property type="entry name" value="Polyketide synthase dehydratase"/>
    <property type="match status" value="2"/>
</dbReference>
<dbReference type="SUPFAM" id="SSF52151">
    <property type="entry name" value="FabD/lysophospholipase-like"/>
    <property type="match status" value="2"/>
</dbReference>
<dbReference type="GO" id="GO:0006633">
    <property type="term" value="P:fatty acid biosynthetic process"/>
    <property type="evidence" value="ECO:0007669"/>
    <property type="project" value="InterPro"/>
</dbReference>
<feature type="region of interest" description="N-terminal hotdog fold" evidence="6">
    <location>
        <begin position="923"/>
        <end position="1055"/>
    </location>
</feature>
<evidence type="ECO:0008006" key="12">
    <source>
        <dbReference type="Google" id="ProtNLM"/>
    </source>
</evidence>
<feature type="active site" description="Proton donor; for dehydratase activity" evidence="6">
    <location>
        <position position="1128"/>
    </location>
</feature>
<dbReference type="PROSITE" id="PS50075">
    <property type="entry name" value="CARRIER"/>
    <property type="match status" value="2"/>
</dbReference>
<dbReference type="InterPro" id="IPR013968">
    <property type="entry name" value="PKS_KR"/>
</dbReference>
<comment type="caution">
    <text evidence="10">The sequence shown here is derived from an EMBL/GenBank/DDBJ whole genome shotgun (WGS) entry which is preliminary data.</text>
</comment>
<dbReference type="SMART" id="SM01294">
    <property type="entry name" value="PKS_PP_betabranch"/>
    <property type="match status" value="2"/>
</dbReference>
<dbReference type="GO" id="GO:0031177">
    <property type="term" value="F:phosphopantetheine binding"/>
    <property type="evidence" value="ECO:0007669"/>
    <property type="project" value="InterPro"/>
</dbReference>
<dbReference type="InterPro" id="IPR036291">
    <property type="entry name" value="NAD(P)-bd_dom_sf"/>
</dbReference>
<evidence type="ECO:0000313" key="11">
    <source>
        <dbReference type="Proteomes" id="UP000251213"/>
    </source>
</evidence>
<feature type="domain" description="Ketosynthase family 3 (KS3)" evidence="8">
    <location>
        <begin position="1815"/>
        <end position="2240"/>
    </location>
</feature>
<dbReference type="Pfam" id="PF22621">
    <property type="entry name" value="CurL-like_PKS_C"/>
    <property type="match status" value="1"/>
</dbReference>
<dbReference type="SMART" id="SM00827">
    <property type="entry name" value="PKS_AT"/>
    <property type="match status" value="1"/>
</dbReference>
<dbReference type="InterPro" id="IPR049551">
    <property type="entry name" value="PKS_DH_C"/>
</dbReference>
<dbReference type="Gene3D" id="1.10.1200.10">
    <property type="entry name" value="ACP-like"/>
    <property type="match status" value="2"/>
</dbReference>
<dbReference type="InterPro" id="IPR032821">
    <property type="entry name" value="PKS_assoc"/>
</dbReference>
<proteinExistence type="predicted"/>
<accession>A0A364K391</accession>
<comment type="function">
    <text evidence="1">Involved in some intermediate steps for the synthesis of the antibiotic polyketide bacillaene which is involved in secondary metabolism.</text>
</comment>
<dbReference type="GO" id="GO:0004312">
    <property type="term" value="F:fatty acid synthase activity"/>
    <property type="evidence" value="ECO:0007669"/>
    <property type="project" value="TreeGrafter"/>
</dbReference>
<dbReference type="InterPro" id="IPR018201">
    <property type="entry name" value="Ketoacyl_synth_AS"/>
</dbReference>
<evidence type="ECO:0000256" key="2">
    <source>
        <dbReference type="ARBA" id="ARBA00004789"/>
    </source>
</evidence>
<dbReference type="InterPro" id="IPR020807">
    <property type="entry name" value="PKS_DH"/>
</dbReference>
<keyword evidence="3" id="KW-0596">Phosphopantetheine</keyword>
<evidence type="ECO:0000259" key="8">
    <source>
        <dbReference type="PROSITE" id="PS52004"/>
    </source>
</evidence>
<dbReference type="InterPro" id="IPR020806">
    <property type="entry name" value="PKS_PP-bd"/>
</dbReference>
<feature type="region of interest" description="N-terminal hotdog fold" evidence="6">
    <location>
        <begin position="2606"/>
        <end position="2732"/>
    </location>
</feature>
<dbReference type="InterPro" id="IPR050091">
    <property type="entry name" value="PKS_NRPS_Biosynth_Enz"/>
</dbReference>
<dbReference type="InterPro" id="IPR016035">
    <property type="entry name" value="Acyl_Trfase/lysoPLipase"/>
</dbReference>
<dbReference type="PROSITE" id="PS00606">
    <property type="entry name" value="KS3_1"/>
    <property type="match status" value="2"/>
</dbReference>
<reference evidence="10 11" key="1">
    <citation type="submission" date="2018-06" db="EMBL/GenBank/DDBJ databases">
        <title>Thermoflavimicrobium daqus sp. nov., a thermophilic microbe isolated from Moutai-flavour Daqu.</title>
        <authorList>
            <person name="Wang X."/>
            <person name="Zhou H."/>
        </authorList>
    </citation>
    <scope>NUCLEOTIDE SEQUENCE [LARGE SCALE GENOMIC DNA]</scope>
    <source>
        <strain evidence="10 11">FBKL4.011</strain>
    </source>
</reference>
<dbReference type="Gene3D" id="3.40.366.10">
    <property type="entry name" value="Malonyl-Coenzyme A Acyl Carrier Protein, domain 2"/>
    <property type="match status" value="2"/>
</dbReference>
<dbReference type="PROSITE" id="PS52019">
    <property type="entry name" value="PKS_MFAS_DH"/>
    <property type="match status" value="2"/>
</dbReference>
<dbReference type="Pfam" id="PF08659">
    <property type="entry name" value="KR"/>
    <property type="match status" value="1"/>
</dbReference>
<name>A0A364K391_9BACL</name>
<dbReference type="FunFam" id="3.40.47.10:FF:000019">
    <property type="entry name" value="Polyketide synthase type I"/>
    <property type="match status" value="2"/>
</dbReference>
<dbReference type="InterPro" id="IPR042104">
    <property type="entry name" value="PKS_dehydratase_sf"/>
</dbReference>
<feature type="active site" description="Proton acceptor; for dehydratase activity" evidence="6">
    <location>
        <position position="961"/>
    </location>
</feature>
<dbReference type="FunFam" id="3.40.366.10:FF:000002">
    <property type="entry name" value="Probable polyketide synthase 2"/>
    <property type="match status" value="1"/>
</dbReference>
<dbReference type="InterPro" id="IPR016039">
    <property type="entry name" value="Thiolase-like"/>
</dbReference>
<feature type="domain" description="Carrier" evidence="7">
    <location>
        <begin position="2924"/>
        <end position="2999"/>
    </location>
</feature>
<dbReference type="Gene3D" id="3.40.47.10">
    <property type="match status" value="2"/>
</dbReference>
<dbReference type="UniPathway" id="UPA01003"/>
<dbReference type="Gene3D" id="3.30.70.3290">
    <property type="match status" value="3"/>
</dbReference>
<dbReference type="Pfam" id="PF16197">
    <property type="entry name" value="KAsynt_C_assoc"/>
    <property type="match status" value="1"/>
</dbReference>
<reference evidence="10 11" key="2">
    <citation type="submission" date="2018-06" db="EMBL/GenBank/DDBJ databases">
        <authorList>
            <person name="Zhirakovskaya E."/>
        </authorList>
    </citation>
    <scope>NUCLEOTIDE SEQUENCE [LARGE SCALE GENOMIC DNA]</scope>
    <source>
        <strain evidence="10 11">FBKL4.011</strain>
    </source>
</reference>
<dbReference type="SMART" id="SM00822">
    <property type="entry name" value="PKS_KR"/>
    <property type="match status" value="1"/>
</dbReference>
<dbReference type="InterPro" id="IPR049900">
    <property type="entry name" value="PKS_mFAS_DH"/>
</dbReference>
<dbReference type="OrthoDB" id="9778690at2"/>
<dbReference type="InterPro" id="IPR014031">
    <property type="entry name" value="Ketoacyl_synth_C"/>
</dbReference>
<dbReference type="SUPFAM" id="SSF47336">
    <property type="entry name" value="ACP-like"/>
    <property type="match status" value="2"/>
</dbReference>
<dbReference type="SUPFAM" id="SSF51735">
    <property type="entry name" value="NAD(P)-binding Rossmann-fold domains"/>
    <property type="match status" value="2"/>
</dbReference>
<evidence type="ECO:0000256" key="6">
    <source>
        <dbReference type="PROSITE-ProRule" id="PRU01363"/>
    </source>
</evidence>
<evidence type="ECO:0000256" key="5">
    <source>
        <dbReference type="ARBA" id="ARBA00022679"/>
    </source>
</evidence>
<evidence type="ECO:0000259" key="9">
    <source>
        <dbReference type="PROSITE" id="PS52019"/>
    </source>
</evidence>